<dbReference type="EMBL" id="VSSQ01003282">
    <property type="protein sequence ID" value="MPM19967.1"/>
    <property type="molecule type" value="Genomic_DNA"/>
</dbReference>
<dbReference type="InterPro" id="IPR011990">
    <property type="entry name" value="TPR-like_helical_dom_sf"/>
</dbReference>
<evidence type="ECO:0000313" key="1">
    <source>
        <dbReference type="EMBL" id="MPM19967.1"/>
    </source>
</evidence>
<comment type="caution">
    <text evidence="1">The sequence shown here is derived from an EMBL/GenBank/DDBJ whole genome shotgun (WGS) entry which is preliminary data.</text>
</comment>
<reference evidence="1" key="1">
    <citation type="submission" date="2019-08" db="EMBL/GenBank/DDBJ databases">
        <authorList>
            <person name="Kucharzyk K."/>
            <person name="Murdoch R.W."/>
            <person name="Higgins S."/>
            <person name="Loffler F."/>
        </authorList>
    </citation>
    <scope>NUCLEOTIDE SEQUENCE</scope>
</reference>
<sequence>MKKLLLLVLSSSLLLVSCRSYQAARLAGLGYEQLQSRNFASAGASFAEASNKDSNNHTYRYNHLLSLFLQGDYDQVISLSENAFETFSFNLSFLLLKAQAHAQKEEYPKALETYNRIFALDRASYETQADVMEAALTWNETESAKHLALGLLQEKAYEKRALTVLSRLSGDNSWYALALSFLTKEGQAEDLQ</sequence>
<protein>
    <submittedName>
        <fullName evidence="1">Uncharacterized protein</fullName>
    </submittedName>
</protein>
<dbReference type="AlphaFoldDB" id="A0A644XVP2"/>
<dbReference type="SUPFAM" id="SSF48452">
    <property type="entry name" value="TPR-like"/>
    <property type="match status" value="1"/>
</dbReference>
<dbReference type="Gene3D" id="1.25.40.10">
    <property type="entry name" value="Tetratricopeptide repeat domain"/>
    <property type="match status" value="1"/>
</dbReference>
<gene>
    <name evidence="1" type="ORF">SDC9_66394</name>
</gene>
<name>A0A644XVP2_9ZZZZ</name>
<accession>A0A644XVP2</accession>
<dbReference type="PROSITE" id="PS51257">
    <property type="entry name" value="PROKAR_LIPOPROTEIN"/>
    <property type="match status" value="1"/>
</dbReference>
<organism evidence="1">
    <name type="scientific">bioreactor metagenome</name>
    <dbReference type="NCBI Taxonomy" id="1076179"/>
    <lineage>
        <taxon>unclassified sequences</taxon>
        <taxon>metagenomes</taxon>
        <taxon>ecological metagenomes</taxon>
    </lineage>
</organism>
<proteinExistence type="predicted"/>